<organism evidence="2 3">
    <name type="scientific">Cylindrotheca closterium</name>
    <dbReference type="NCBI Taxonomy" id="2856"/>
    <lineage>
        <taxon>Eukaryota</taxon>
        <taxon>Sar</taxon>
        <taxon>Stramenopiles</taxon>
        <taxon>Ochrophyta</taxon>
        <taxon>Bacillariophyta</taxon>
        <taxon>Bacillariophyceae</taxon>
        <taxon>Bacillariophycidae</taxon>
        <taxon>Bacillariales</taxon>
        <taxon>Bacillariaceae</taxon>
        <taxon>Cylindrotheca</taxon>
    </lineage>
</organism>
<sequence length="652" mass="74394">MSSSSQILDKVTMISPASPGAASPKDEDFKPQQIVRSSENSKPAAVNQQSPMKKSDTRTLRFAQQQRIKPISNSFLASDKIRSALWYPVQELEERERQWKNETPNNEILKWEEGLFFLQMLDRSHMEAPQDDWSPKQEERVQRAINAVLSEQGRQNQQLQLQQLQLQQPHQQKPDPTPTEIGISAEEKDRLGKRDQTPLFMIAIQYSWHTGTAAGAAKHRAIQLAMEIQRLWQDEDTTATRKEEDGQDKVSIQDEEEKKEEKEVGKVQQMEDEPDSIEKEDTFEEESSVDLGNLPEKNESVSGRSLADGSDEAPKPVRPRGIFRGNSDHSALSDIGGLQKKGSSRSVFSNSYSDPLLDPEDYLGDWVHLALPTKFAGKEHPQISATLKKQRSRARLSARSLALKEDIQVSGTKMRKNNVLKSIHDRGAMALDKGGRKEAFQDCVKKLITLNRFFQSVEGVSKDRALDTDKKKFLEAIAAKKSNIFHSMEIPDNIHEPAEETKLANKGAPIQVHSILLSPAIKALRPKHKVVWGEKLHRVKFFPEFPLQFEKEEYFYTSEDISRFRFEKFMEDNNDEYEEQVMGSNEEKELEALNEEGDGDESSYEYESYEELSYHSDSDESYYEEELAEPVRDLANLSETQSVSSEGRRLSL</sequence>
<comment type="caution">
    <text evidence="2">The sequence shown here is derived from an EMBL/GenBank/DDBJ whole genome shotgun (WGS) entry which is preliminary data.</text>
</comment>
<name>A0AAD2FJK8_9STRA</name>
<feature type="region of interest" description="Disordered" evidence="1">
    <location>
        <begin position="1"/>
        <end position="60"/>
    </location>
</feature>
<protein>
    <submittedName>
        <fullName evidence="2">Uncharacterized protein</fullName>
    </submittedName>
</protein>
<feature type="compositionally biased region" description="Basic and acidic residues" evidence="1">
    <location>
        <begin position="238"/>
        <end position="252"/>
    </location>
</feature>
<proteinExistence type="predicted"/>
<feature type="compositionally biased region" description="Acidic residues" evidence="1">
    <location>
        <begin position="619"/>
        <end position="628"/>
    </location>
</feature>
<dbReference type="EMBL" id="CAKOGP040001113">
    <property type="protein sequence ID" value="CAJ1943559.1"/>
    <property type="molecule type" value="Genomic_DNA"/>
</dbReference>
<dbReference type="AlphaFoldDB" id="A0AAD2FJK8"/>
<accession>A0AAD2FJK8</accession>
<feature type="compositionally biased region" description="Basic and acidic residues" evidence="1">
    <location>
        <begin position="185"/>
        <end position="194"/>
    </location>
</feature>
<reference evidence="2" key="1">
    <citation type="submission" date="2023-08" db="EMBL/GenBank/DDBJ databases">
        <authorList>
            <person name="Audoor S."/>
            <person name="Bilcke G."/>
        </authorList>
    </citation>
    <scope>NUCLEOTIDE SEQUENCE</scope>
</reference>
<feature type="compositionally biased region" description="Acidic residues" evidence="1">
    <location>
        <begin position="592"/>
        <end position="610"/>
    </location>
</feature>
<feature type="region of interest" description="Disordered" evidence="1">
    <location>
        <begin position="590"/>
        <end position="652"/>
    </location>
</feature>
<feature type="compositionally biased region" description="Polar residues" evidence="1">
    <location>
        <begin position="34"/>
        <end position="52"/>
    </location>
</feature>
<evidence type="ECO:0000313" key="3">
    <source>
        <dbReference type="Proteomes" id="UP001295423"/>
    </source>
</evidence>
<evidence type="ECO:0000313" key="2">
    <source>
        <dbReference type="EMBL" id="CAJ1943559.1"/>
    </source>
</evidence>
<feature type="region of interest" description="Disordered" evidence="1">
    <location>
        <begin position="166"/>
        <end position="194"/>
    </location>
</feature>
<keyword evidence="3" id="KW-1185">Reference proteome</keyword>
<feature type="region of interest" description="Disordered" evidence="1">
    <location>
        <begin position="238"/>
        <end position="349"/>
    </location>
</feature>
<gene>
    <name evidence="2" type="ORF">CYCCA115_LOCUS8502</name>
</gene>
<dbReference type="Proteomes" id="UP001295423">
    <property type="component" value="Unassembled WGS sequence"/>
</dbReference>
<evidence type="ECO:0000256" key="1">
    <source>
        <dbReference type="SAM" id="MobiDB-lite"/>
    </source>
</evidence>